<keyword evidence="1" id="KW-0732">Signal</keyword>
<feature type="signal peptide" evidence="1">
    <location>
        <begin position="1"/>
        <end position="24"/>
    </location>
</feature>
<sequence>MKGKLVRCVSAFGLLLASSVSAQACASDLMFTFFLHKNPEAQKANTAILEADENGILVGEQWEKSVGLSLHAWRAQKTEFTIRALQHRMKAASNSTRDIGNAHLFLMREFTWLDLTSGNDGMTVSRTRPRETARMSTGAVGDALLIYTTRRVLDTLLAGEMTLDVAIEKGLITSNCGSQCPGDPFGALAVAMAEPQQKAELGLD</sequence>
<accession>A0ABX1WH74</accession>
<dbReference type="EMBL" id="WVQY01000013">
    <property type="protein sequence ID" value="NOD32691.1"/>
    <property type="molecule type" value="Genomic_DNA"/>
</dbReference>
<name>A0ABX1WH74_9RHOB</name>
<protein>
    <submittedName>
        <fullName evidence="2">Uncharacterized protein</fullName>
    </submittedName>
</protein>
<dbReference type="RefSeq" id="WP_171364650.1">
    <property type="nucleotide sequence ID" value="NZ_WVQY01000013.1"/>
</dbReference>
<keyword evidence="3" id="KW-1185">Reference proteome</keyword>
<comment type="caution">
    <text evidence="2">The sequence shown here is derived from an EMBL/GenBank/DDBJ whole genome shotgun (WGS) entry which is preliminary data.</text>
</comment>
<reference evidence="2 3" key="1">
    <citation type="submission" date="2019-12" db="EMBL/GenBank/DDBJ databases">
        <title>Ruegeria JWLKs population differentiation of coral mucus and skeleton niches.</title>
        <authorList>
            <person name="Luo D."/>
        </authorList>
    </citation>
    <scope>NUCLEOTIDE SEQUENCE [LARGE SCALE GENOMIC DNA]</scope>
    <source>
        <strain evidence="2 3">HKCCD6238</strain>
    </source>
</reference>
<evidence type="ECO:0000313" key="3">
    <source>
        <dbReference type="Proteomes" id="UP000599383"/>
    </source>
</evidence>
<gene>
    <name evidence="2" type="ORF">GS617_20690</name>
</gene>
<organism evidence="2 3">
    <name type="scientific">Ruegeria atlantica</name>
    <dbReference type="NCBI Taxonomy" id="81569"/>
    <lineage>
        <taxon>Bacteria</taxon>
        <taxon>Pseudomonadati</taxon>
        <taxon>Pseudomonadota</taxon>
        <taxon>Alphaproteobacteria</taxon>
        <taxon>Rhodobacterales</taxon>
        <taxon>Roseobacteraceae</taxon>
        <taxon>Ruegeria</taxon>
    </lineage>
</organism>
<dbReference type="PROSITE" id="PS51257">
    <property type="entry name" value="PROKAR_LIPOPROTEIN"/>
    <property type="match status" value="1"/>
</dbReference>
<evidence type="ECO:0000313" key="2">
    <source>
        <dbReference type="EMBL" id="NOD32691.1"/>
    </source>
</evidence>
<evidence type="ECO:0000256" key="1">
    <source>
        <dbReference type="SAM" id="SignalP"/>
    </source>
</evidence>
<dbReference type="Proteomes" id="UP000599383">
    <property type="component" value="Unassembled WGS sequence"/>
</dbReference>
<proteinExistence type="predicted"/>
<feature type="chain" id="PRO_5046168266" evidence="1">
    <location>
        <begin position="25"/>
        <end position="204"/>
    </location>
</feature>